<evidence type="ECO:0000256" key="1">
    <source>
        <dbReference type="ARBA" id="ARBA00004123"/>
    </source>
</evidence>
<dbReference type="GO" id="GO:0003677">
    <property type="term" value="F:DNA binding"/>
    <property type="evidence" value="ECO:0007669"/>
    <property type="project" value="UniProtKB-KW"/>
</dbReference>
<sequence>MTGSSPAPAPLIDFLGSPGNFSSSPIQNADIVTRPPNPHSVPTQTGAMTGSSSDPPPLIDFLGSPRNFPSSPIQNADIVTHQEERNRSSDVSTELTLRLYPGEITKKLTKSDVDHSARLLLPLDCLKAILRDMDDEMRRQVESTEGMGVGVVDLKTGNEYQLVFRRWGSSRSYVLNSGWTKLFVKRQGLKVGDEVGMCWDKGSRKFYFKVL</sequence>
<dbReference type="Gramene" id="KCW73454">
    <property type="protein sequence ID" value="KCW73454"/>
    <property type="gene ID" value="EUGRSUZ_E01934"/>
</dbReference>
<evidence type="ECO:0000256" key="4">
    <source>
        <dbReference type="ARBA" id="ARBA00023163"/>
    </source>
</evidence>
<feature type="domain" description="TF-B3" evidence="7">
    <location>
        <begin position="104"/>
        <end position="210"/>
    </location>
</feature>
<dbReference type="OMA" id="FFAQSEH"/>
<keyword evidence="3" id="KW-0238">DNA-binding</keyword>
<dbReference type="Pfam" id="PF02362">
    <property type="entry name" value="B3"/>
    <property type="match status" value="1"/>
</dbReference>
<evidence type="ECO:0000259" key="7">
    <source>
        <dbReference type="SMART" id="SM01019"/>
    </source>
</evidence>
<keyword evidence="4" id="KW-0804">Transcription</keyword>
<keyword evidence="2" id="KW-0805">Transcription regulation</keyword>
<dbReference type="InterPro" id="IPR003340">
    <property type="entry name" value="B3_DNA-bd"/>
</dbReference>
<dbReference type="InterPro" id="IPR015300">
    <property type="entry name" value="DNA-bd_pseudobarrel_sf"/>
</dbReference>
<feature type="compositionally biased region" description="Polar residues" evidence="6">
    <location>
        <begin position="40"/>
        <end position="53"/>
    </location>
</feature>
<evidence type="ECO:0000256" key="2">
    <source>
        <dbReference type="ARBA" id="ARBA00023015"/>
    </source>
</evidence>
<dbReference type="Gene3D" id="2.40.330.10">
    <property type="entry name" value="DNA-binding pseudobarrel domain"/>
    <property type="match status" value="1"/>
</dbReference>
<reference evidence="9" key="1">
    <citation type="submission" date="2013-07" db="EMBL/GenBank/DDBJ databases">
        <title>The genome of Eucalyptus grandis.</title>
        <authorList>
            <person name="Schmutz J."/>
            <person name="Hayes R."/>
            <person name="Myburg A."/>
            <person name="Tuskan G."/>
            <person name="Grattapaglia D."/>
            <person name="Rokhsar D.S."/>
        </authorList>
    </citation>
    <scope>NUCLEOTIDE SEQUENCE</scope>
    <source>
        <tissue evidence="9">Leaf extractions</tissue>
    </source>
</reference>
<evidence type="ECO:0000313" key="8">
    <source>
        <dbReference type="EMBL" id="KCW73454.1"/>
    </source>
</evidence>
<name>A0A059C547_EUCGR</name>
<dbReference type="PANTHER" id="PTHR34269">
    <property type="entry name" value="TRANSCRIPTION FACTOR B3-DOMAIN FAMILY-RELATED"/>
    <property type="match status" value="1"/>
</dbReference>
<evidence type="ECO:0000256" key="5">
    <source>
        <dbReference type="ARBA" id="ARBA00023242"/>
    </source>
</evidence>
<dbReference type="EMBL" id="KK198757">
    <property type="protein sequence ID" value="KCW73454.1"/>
    <property type="molecule type" value="Genomic_DNA"/>
</dbReference>
<dbReference type="SUPFAM" id="SSF101936">
    <property type="entry name" value="DNA-binding pseudobarrel domain"/>
    <property type="match status" value="1"/>
</dbReference>
<keyword evidence="5" id="KW-0539">Nucleus</keyword>
<gene>
    <name evidence="8" type="ORF">EUGRSUZ_E01934</name>
    <name evidence="9" type="ORF">EUGRSUZ_E01939</name>
</gene>
<organism evidence="9">
    <name type="scientific">Eucalyptus grandis</name>
    <name type="common">Flooded gum</name>
    <dbReference type="NCBI Taxonomy" id="71139"/>
    <lineage>
        <taxon>Eukaryota</taxon>
        <taxon>Viridiplantae</taxon>
        <taxon>Streptophyta</taxon>
        <taxon>Embryophyta</taxon>
        <taxon>Tracheophyta</taxon>
        <taxon>Spermatophyta</taxon>
        <taxon>Magnoliopsida</taxon>
        <taxon>eudicotyledons</taxon>
        <taxon>Gunneridae</taxon>
        <taxon>Pentapetalae</taxon>
        <taxon>rosids</taxon>
        <taxon>malvids</taxon>
        <taxon>Myrtales</taxon>
        <taxon>Myrtaceae</taxon>
        <taxon>Myrtoideae</taxon>
        <taxon>Eucalypteae</taxon>
        <taxon>Eucalyptus</taxon>
    </lineage>
</organism>
<dbReference type="CDD" id="cd10017">
    <property type="entry name" value="B3_DNA"/>
    <property type="match status" value="1"/>
</dbReference>
<dbReference type="PANTHER" id="PTHR34269:SF11">
    <property type="entry name" value="B3 DOMAIN PROTEIN"/>
    <property type="match status" value="1"/>
</dbReference>
<dbReference type="EMBL" id="KK198757">
    <property type="protein sequence ID" value="KCW73457.1"/>
    <property type="molecule type" value="Genomic_DNA"/>
</dbReference>
<dbReference type="Gramene" id="KCW73457">
    <property type="protein sequence ID" value="KCW73457"/>
    <property type="gene ID" value="EUGRSUZ_E01939"/>
</dbReference>
<feature type="region of interest" description="Disordered" evidence="6">
    <location>
        <begin position="1"/>
        <end position="73"/>
    </location>
</feature>
<evidence type="ECO:0000256" key="3">
    <source>
        <dbReference type="ARBA" id="ARBA00023125"/>
    </source>
</evidence>
<proteinExistence type="predicted"/>
<dbReference type="GO" id="GO:0005634">
    <property type="term" value="C:nucleus"/>
    <property type="evidence" value="ECO:0007669"/>
    <property type="project" value="UniProtKB-SubCell"/>
</dbReference>
<comment type="subcellular location">
    <subcellularLocation>
        <location evidence="1">Nucleus</location>
    </subcellularLocation>
</comment>
<evidence type="ECO:0000313" key="9">
    <source>
        <dbReference type="EMBL" id="KCW73457.1"/>
    </source>
</evidence>
<dbReference type="AlphaFoldDB" id="A0A059C547"/>
<evidence type="ECO:0000256" key="6">
    <source>
        <dbReference type="SAM" id="MobiDB-lite"/>
    </source>
</evidence>
<protein>
    <recommendedName>
        <fullName evidence="7">TF-B3 domain-containing protein</fullName>
    </recommendedName>
</protein>
<dbReference type="SMART" id="SM01019">
    <property type="entry name" value="B3"/>
    <property type="match status" value="1"/>
</dbReference>
<dbReference type="InterPro" id="IPR051442">
    <property type="entry name" value="B3_domain"/>
</dbReference>
<dbReference type="FunCoup" id="A0A059C547">
    <property type="interactions" value="69"/>
</dbReference>
<accession>A0A059C547</accession>